<dbReference type="InterPro" id="IPR058240">
    <property type="entry name" value="rSAM_sf"/>
</dbReference>
<keyword evidence="3 13" id="KW-0808">Transferase</keyword>
<dbReference type="PANTHER" id="PTHR43020:SF2">
    <property type="entry name" value="MITOCHONDRIAL TRNA METHYLTHIOTRANSFERASE CDK5RAP1"/>
    <property type="match status" value="1"/>
</dbReference>
<evidence type="ECO:0000256" key="2">
    <source>
        <dbReference type="ARBA" id="ARBA00022485"/>
    </source>
</evidence>
<comment type="subcellular location">
    <subcellularLocation>
        <location evidence="13">Cytoplasm</location>
    </subcellularLocation>
</comment>
<keyword evidence="13" id="KW-0963">Cytoplasm</keyword>
<evidence type="ECO:0000256" key="6">
    <source>
        <dbReference type="ARBA" id="ARBA00023004"/>
    </source>
</evidence>
<keyword evidence="2 13" id="KW-0004">4Fe-4S</keyword>
<dbReference type="Pfam" id="PF01938">
    <property type="entry name" value="TRAM"/>
    <property type="match status" value="1"/>
</dbReference>
<gene>
    <name evidence="13 17" type="primary">miaB</name>
    <name evidence="17" type="ORF">MM50RIKEN_18960</name>
</gene>
<comment type="similarity">
    <text evidence="13">Belongs to the methylthiotransferase family. MiaB subfamily.</text>
</comment>
<dbReference type="KEGG" id="vcop:MM50RIKEN_18960"/>
<dbReference type="InterPro" id="IPR006638">
    <property type="entry name" value="Elp3/MiaA/NifB-like_rSAM"/>
</dbReference>
<dbReference type="EC" id="2.8.4.3" evidence="8 13"/>
<keyword evidence="18" id="KW-1185">Reference proteome</keyword>
<dbReference type="RefSeq" id="WP_213540722.1">
    <property type="nucleotide sequence ID" value="NZ_AP023418.1"/>
</dbReference>
<evidence type="ECO:0000256" key="12">
    <source>
        <dbReference type="ARBA" id="ARBA00081141"/>
    </source>
</evidence>
<organism evidence="17 18">
    <name type="scientific">Vescimonas coprocola</name>
    <dbReference type="NCBI Taxonomy" id="2714355"/>
    <lineage>
        <taxon>Bacteria</taxon>
        <taxon>Bacillati</taxon>
        <taxon>Bacillota</taxon>
        <taxon>Clostridia</taxon>
        <taxon>Eubacteriales</taxon>
        <taxon>Oscillospiraceae</taxon>
        <taxon>Vescimonas</taxon>
    </lineage>
</organism>
<dbReference type="EMBL" id="AP023418">
    <property type="protein sequence ID" value="BCK82133.1"/>
    <property type="molecule type" value="Genomic_DNA"/>
</dbReference>
<dbReference type="PROSITE" id="PS50926">
    <property type="entry name" value="TRAM"/>
    <property type="match status" value="1"/>
</dbReference>
<dbReference type="NCBIfam" id="TIGR00089">
    <property type="entry name" value="MiaB/RimO family radical SAM methylthiotransferase"/>
    <property type="match status" value="1"/>
</dbReference>
<dbReference type="NCBIfam" id="TIGR01574">
    <property type="entry name" value="miaB-methiolase"/>
    <property type="match status" value="1"/>
</dbReference>
<dbReference type="Gene3D" id="3.40.50.12160">
    <property type="entry name" value="Methylthiotransferase, N-terminal domain"/>
    <property type="match status" value="1"/>
</dbReference>
<dbReference type="SFLD" id="SFLDG01082">
    <property type="entry name" value="B12-binding_domain_containing"/>
    <property type="match status" value="1"/>
</dbReference>
<evidence type="ECO:0000256" key="1">
    <source>
        <dbReference type="ARBA" id="ARBA00003234"/>
    </source>
</evidence>
<feature type="domain" description="TRAM" evidence="14">
    <location>
        <begin position="408"/>
        <end position="470"/>
    </location>
</feature>
<dbReference type="Pfam" id="PF04055">
    <property type="entry name" value="Radical_SAM"/>
    <property type="match status" value="1"/>
</dbReference>
<dbReference type="Gene3D" id="3.80.30.20">
    <property type="entry name" value="tm_1862 like domain"/>
    <property type="match status" value="1"/>
</dbReference>
<dbReference type="HAMAP" id="MF_01864">
    <property type="entry name" value="tRNA_metthiotr_MiaB"/>
    <property type="match status" value="1"/>
</dbReference>
<feature type="binding site" evidence="13">
    <location>
        <position position="113"/>
    </location>
    <ligand>
        <name>[4Fe-4S] cluster</name>
        <dbReference type="ChEBI" id="CHEBI:49883"/>
        <label>1</label>
    </ligand>
</feature>
<dbReference type="GO" id="GO:0051539">
    <property type="term" value="F:4 iron, 4 sulfur cluster binding"/>
    <property type="evidence" value="ECO:0007669"/>
    <property type="project" value="UniProtKB-UniRule"/>
</dbReference>
<feature type="domain" description="Radical SAM core" evidence="16">
    <location>
        <begin position="175"/>
        <end position="405"/>
    </location>
</feature>
<dbReference type="SMART" id="SM00729">
    <property type="entry name" value="Elp3"/>
    <property type="match status" value="1"/>
</dbReference>
<comment type="cofactor">
    <cofactor evidence="13">
        <name>[4Fe-4S] cluster</name>
        <dbReference type="ChEBI" id="CHEBI:49883"/>
    </cofactor>
    <text evidence="13">Binds 2 [4Fe-4S] clusters. One cluster is coordinated with 3 cysteines and an exchangeable S-adenosyl-L-methionine.</text>
</comment>
<dbReference type="InterPro" id="IPR020612">
    <property type="entry name" value="Methylthiotransferase_CS"/>
</dbReference>
<dbReference type="AlphaFoldDB" id="A0A810QC69"/>
<feature type="binding site" evidence="13">
    <location>
        <position position="79"/>
    </location>
    <ligand>
        <name>[4Fe-4S] cluster</name>
        <dbReference type="ChEBI" id="CHEBI:49883"/>
        <label>1</label>
    </ligand>
</feature>
<dbReference type="InterPro" id="IPR006463">
    <property type="entry name" value="MiaB_methiolase"/>
</dbReference>
<evidence type="ECO:0000259" key="14">
    <source>
        <dbReference type="PROSITE" id="PS50926"/>
    </source>
</evidence>
<comment type="function">
    <text evidence="1 13">Catalyzes the methylthiolation of N6-(dimethylallyl)adenosine (i(6)A), leading to the formation of 2-methylthio-N6-(dimethylallyl)adenosine (ms(2)i(6)A) at position 37 in tRNAs that read codons beginning with uridine.</text>
</comment>
<evidence type="ECO:0000256" key="13">
    <source>
        <dbReference type="HAMAP-Rule" id="MF_01864"/>
    </source>
</evidence>
<dbReference type="GO" id="GO:0046872">
    <property type="term" value="F:metal ion binding"/>
    <property type="evidence" value="ECO:0007669"/>
    <property type="project" value="UniProtKB-KW"/>
</dbReference>
<evidence type="ECO:0000259" key="15">
    <source>
        <dbReference type="PROSITE" id="PS51449"/>
    </source>
</evidence>
<accession>A0A810QC69</accession>
<feature type="binding site" evidence="13">
    <location>
        <position position="189"/>
    </location>
    <ligand>
        <name>[4Fe-4S] cluster</name>
        <dbReference type="ChEBI" id="CHEBI:49883"/>
        <label>2</label>
        <note>4Fe-4S-S-AdoMet</note>
    </ligand>
</feature>
<evidence type="ECO:0000256" key="10">
    <source>
        <dbReference type="ARBA" id="ARBA00068570"/>
    </source>
</evidence>
<feature type="domain" description="MTTase N-terminal" evidence="15">
    <location>
        <begin position="34"/>
        <end position="152"/>
    </location>
</feature>
<evidence type="ECO:0000313" key="17">
    <source>
        <dbReference type="EMBL" id="BCK82133.1"/>
    </source>
</evidence>
<dbReference type="FunFam" id="3.40.50.12160:FF:000003">
    <property type="entry name" value="CDK5 regulatory subunit-associated protein 1"/>
    <property type="match status" value="1"/>
</dbReference>
<dbReference type="PANTHER" id="PTHR43020">
    <property type="entry name" value="CDK5 REGULATORY SUBUNIT-ASSOCIATED PROTEIN 1"/>
    <property type="match status" value="1"/>
</dbReference>
<protein>
    <recommendedName>
        <fullName evidence="10 13">tRNA-2-methylthio-N(6)-dimethylallyladenosine synthase</fullName>
        <ecNumber evidence="8 13">2.8.4.3</ecNumber>
    </recommendedName>
    <alternativeName>
        <fullName evidence="12 13">(Dimethylallyl)adenosine tRNA methylthiotransferase MiaB</fullName>
    </alternativeName>
    <alternativeName>
        <fullName evidence="11 13">tRNA-i(6)A37 methylthiotransferase</fullName>
    </alternativeName>
</protein>
<reference evidence="17" key="1">
    <citation type="submission" date="2020-09" db="EMBL/GenBank/DDBJ databases">
        <title>New species isolated from human feces.</title>
        <authorList>
            <person name="Kitahara M."/>
            <person name="Shigeno Y."/>
            <person name="Shime M."/>
            <person name="Matsumoto Y."/>
            <person name="Nakamura S."/>
            <person name="Motooka D."/>
            <person name="Fukuoka S."/>
            <person name="Nishikawa H."/>
            <person name="Benno Y."/>
        </authorList>
    </citation>
    <scope>NUCLEOTIDE SEQUENCE</scope>
    <source>
        <strain evidence="17">MM50</strain>
    </source>
</reference>
<name>A0A810QC69_9FIRM</name>
<keyword evidence="4 13" id="KW-0949">S-adenosyl-L-methionine</keyword>
<dbReference type="SFLD" id="SFLDF00273">
    <property type="entry name" value="(dimethylallyl)adenosine_tRNA"/>
    <property type="match status" value="1"/>
</dbReference>
<comment type="catalytic activity">
    <reaction evidence="9 13">
        <text>N(6)-dimethylallyladenosine(37) in tRNA + (sulfur carrier)-SH + AH2 + 2 S-adenosyl-L-methionine = 2-methylsulfanyl-N(6)-dimethylallyladenosine(37) in tRNA + (sulfur carrier)-H + 5'-deoxyadenosine + L-methionine + A + S-adenosyl-L-homocysteine + 2 H(+)</text>
        <dbReference type="Rhea" id="RHEA:37067"/>
        <dbReference type="Rhea" id="RHEA-COMP:10375"/>
        <dbReference type="Rhea" id="RHEA-COMP:10376"/>
        <dbReference type="Rhea" id="RHEA-COMP:14737"/>
        <dbReference type="Rhea" id="RHEA-COMP:14739"/>
        <dbReference type="ChEBI" id="CHEBI:13193"/>
        <dbReference type="ChEBI" id="CHEBI:15378"/>
        <dbReference type="ChEBI" id="CHEBI:17319"/>
        <dbReference type="ChEBI" id="CHEBI:17499"/>
        <dbReference type="ChEBI" id="CHEBI:29917"/>
        <dbReference type="ChEBI" id="CHEBI:57844"/>
        <dbReference type="ChEBI" id="CHEBI:57856"/>
        <dbReference type="ChEBI" id="CHEBI:59789"/>
        <dbReference type="ChEBI" id="CHEBI:64428"/>
        <dbReference type="ChEBI" id="CHEBI:74415"/>
        <dbReference type="ChEBI" id="CHEBI:74417"/>
        <dbReference type="EC" id="2.8.4.3"/>
    </reaction>
</comment>
<dbReference type="SUPFAM" id="SSF102114">
    <property type="entry name" value="Radical SAM enzymes"/>
    <property type="match status" value="1"/>
</dbReference>
<keyword evidence="7 13" id="KW-0411">Iron-sulfur</keyword>
<dbReference type="InterPro" id="IPR013848">
    <property type="entry name" value="Methylthiotransferase_N"/>
</dbReference>
<dbReference type="InterPro" id="IPR005839">
    <property type="entry name" value="Methylthiotransferase"/>
</dbReference>
<feature type="binding site" evidence="13">
    <location>
        <position position="193"/>
    </location>
    <ligand>
        <name>[4Fe-4S] cluster</name>
        <dbReference type="ChEBI" id="CHEBI:49883"/>
        <label>2</label>
        <note>4Fe-4S-S-AdoMet</note>
    </ligand>
</feature>
<dbReference type="Proteomes" id="UP000681035">
    <property type="component" value="Chromosome"/>
</dbReference>
<feature type="binding site" evidence="13">
    <location>
        <position position="196"/>
    </location>
    <ligand>
        <name>[4Fe-4S] cluster</name>
        <dbReference type="ChEBI" id="CHEBI:49883"/>
        <label>2</label>
        <note>4Fe-4S-S-AdoMet</note>
    </ligand>
</feature>
<dbReference type="PROSITE" id="PS51449">
    <property type="entry name" value="MTTASE_N"/>
    <property type="match status" value="1"/>
</dbReference>
<dbReference type="FunFam" id="3.80.30.20:FF:000001">
    <property type="entry name" value="tRNA-2-methylthio-N(6)-dimethylallyladenosine synthase 2"/>
    <property type="match status" value="1"/>
</dbReference>
<dbReference type="GO" id="GO:0035597">
    <property type="term" value="F:tRNA-2-methylthio-N(6)-dimethylallyladenosine(37) synthase activity"/>
    <property type="evidence" value="ECO:0007669"/>
    <property type="project" value="UniProtKB-EC"/>
</dbReference>
<dbReference type="InterPro" id="IPR038135">
    <property type="entry name" value="Methylthiotransferase_N_sf"/>
</dbReference>
<dbReference type="SFLD" id="SFLDS00029">
    <property type="entry name" value="Radical_SAM"/>
    <property type="match status" value="1"/>
</dbReference>
<proteinExistence type="inferred from homology"/>
<evidence type="ECO:0000256" key="8">
    <source>
        <dbReference type="ARBA" id="ARBA00033765"/>
    </source>
</evidence>
<dbReference type="PROSITE" id="PS01278">
    <property type="entry name" value="MTTASE_RADICAL"/>
    <property type="match status" value="1"/>
</dbReference>
<dbReference type="InterPro" id="IPR002792">
    <property type="entry name" value="TRAM_dom"/>
</dbReference>
<evidence type="ECO:0000256" key="9">
    <source>
        <dbReference type="ARBA" id="ARBA00051425"/>
    </source>
</evidence>
<dbReference type="InterPro" id="IPR007197">
    <property type="entry name" value="rSAM"/>
</dbReference>
<dbReference type="Pfam" id="PF00919">
    <property type="entry name" value="UPF0004"/>
    <property type="match status" value="1"/>
</dbReference>
<evidence type="ECO:0000256" key="7">
    <source>
        <dbReference type="ARBA" id="ARBA00023014"/>
    </source>
</evidence>
<dbReference type="PROSITE" id="PS51918">
    <property type="entry name" value="RADICAL_SAM"/>
    <property type="match status" value="1"/>
</dbReference>
<dbReference type="InterPro" id="IPR023404">
    <property type="entry name" value="rSAM_horseshoe"/>
</dbReference>
<keyword evidence="13" id="KW-0819">tRNA processing</keyword>
<dbReference type="CDD" id="cd01335">
    <property type="entry name" value="Radical_SAM"/>
    <property type="match status" value="1"/>
</dbReference>
<evidence type="ECO:0000256" key="5">
    <source>
        <dbReference type="ARBA" id="ARBA00022723"/>
    </source>
</evidence>
<evidence type="ECO:0000259" key="16">
    <source>
        <dbReference type="PROSITE" id="PS51918"/>
    </source>
</evidence>
<dbReference type="SFLD" id="SFLDG01061">
    <property type="entry name" value="methylthiotransferase"/>
    <property type="match status" value="1"/>
</dbReference>
<evidence type="ECO:0000256" key="3">
    <source>
        <dbReference type="ARBA" id="ARBA00022679"/>
    </source>
</evidence>
<evidence type="ECO:0000313" key="18">
    <source>
        <dbReference type="Proteomes" id="UP000681035"/>
    </source>
</evidence>
<keyword evidence="6 13" id="KW-0408">Iron</keyword>
<keyword evidence="5 13" id="KW-0479">Metal-binding</keyword>
<evidence type="ECO:0000256" key="11">
    <source>
        <dbReference type="ARBA" id="ARBA00080698"/>
    </source>
</evidence>
<evidence type="ECO:0000256" key="4">
    <source>
        <dbReference type="ARBA" id="ARBA00022691"/>
    </source>
</evidence>
<sequence>MDRKTVLLDEAQLERQREYTRQLAALHQQRGKPVYALVDTFGCQQNVADSQHILGMLRDMGCQFTDDAAQADIVVLNTCAIRDHAEKRVYGNLGALTHTKKQNPEQVICLCGCMAQRPEVAEKVRQSYRHVDLVFGPQALWKFPELLYRVYTRRGRVFSVEDEHGTIAEGMPVVREGNVRAWVSIMYGCNNFCSYCIVPYVRGRERSREPQCIIDDVRQLAAEGYKEITLLGQNVNSYGKDLETPWDFADLLRELDKIEGDYLIRFMSSQPKDATPKLFDTMARSRHVAHQLHLPVQSGCDRVLRAMNRPYDRAKYLELITYARKVMPDLVLTSDVIIGFPGETEAEAMETVELVRQVEFDALFTFIFSPRPGTPAAKMDDPVPRSEKQKWFDTLCAVQNDISARLHARYVGQTLRVLVDGRTDDARWPLSARTAGGRLVHLVGDEDALGQYRQVRITDSNTWALFGEMV</sequence>
<dbReference type="GO" id="GO:0005829">
    <property type="term" value="C:cytosol"/>
    <property type="evidence" value="ECO:0007669"/>
    <property type="project" value="TreeGrafter"/>
</dbReference>
<feature type="binding site" evidence="13">
    <location>
        <position position="43"/>
    </location>
    <ligand>
        <name>[4Fe-4S] cluster</name>
        <dbReference type="ChEBI" id="CHEBI:49883"/>
        <label>1</label>
    </ligand>
</feature>
<comment type="subunit">
    <text evidence="13">Monomer.</text>
</comment>